<evidence type="ECO:0000256" key="2">
    <source>
        <dbReference type="ARBA" id="ARBA00010992"/>
    </source>
</evidence>
<feature type="transmembrane region" description="Helical" evidence="10">
    <location>
        <begin position="104"/>
        <end position="125"/>
    </location>
</feature>
<evidence type="ECO:0000313" key="12">
    <source>
        <dbReference type="EMBL" id="MDQ8749009.1"/>
    </source>
</evidence>
<dbReference type="AlphaFoldDB" id="A0ABD5B6I6"/>
<evidence type="ECO:0000256" key="10">
    <source>
        <dbReference type="SAM" id="Phobius"/>
    </source>
</evidence>
<evidence type="ECO:0000256" key="5">
    <source>
        <dbReference type="ARBA" id="ARBA00022597"/>
    </source>
</evidence>
<evidence type="ECO:0000259" key="11">
    <source>
        <dbReference type="PROSITE" id="PS50850"/>
    </source>
</evidence>
<dbReference type="RefSeq" id="WP_238828243.1">
    <property type="nucleotide sequence ID" value="NZ_CP040516.1"/>
</dbReference>
<dbReference type="NCBIfam" id="TIGR00879">
    <property type="entry name" value="SP"/>
    <property type="match status" value="1"/>
</dbReference>
<feature type="transmembrane region" description="Helical" evidence="10">
    <location>
        <begin position="47"/>
        <end position="67"/>
    </location>
</feature>
<feature type="transmembrane region" description="Helical" evidence="10">
    <location>
        <begin position="383"/>
        <end position="406"/>
    </location>
</feature>
<gene>
    <name evidence="12" type="ORF">QT385_10200</name>
</gene>
<dbReference type="PRINTS" id="PR00171">
    <property type="entry name" value="SUGRTRNSPORT"/>
</dbReference>
<evidence type="ECO:0000256" key="3">
    <source>
        <dbReference type="ARBA" id="ARBA00022448"/>
    </source>
</evidence>
<comment type="similarity">
    <text evidence="2 9">Belongs to the major facilitator superfamily. Sugar transporter (TC 2.A.1.1) family.</text>
</comment>
<feature type="transmembrane region" description="Helical" evidence="10">
    <location>
        <begin position="321"/>
        <end position="340"/>
    </location>
</feature>
<protein>
    <submittedName>
        <fullName evidence="12">Sugar porter family MFS transporter</fullName>
    </submittedName>
</protein>
<evidence type="ECO:0000256" key="6">
    <source>
        <dbReference type="ARBA" id="ARBA00022692"/>
    </source>
</evidence>
<evidence type="ECO:0000256" key="1">
    <source>
        <dbReference type="ARBA" id="ARBA00004651"/>
    </source>
</evidence>
<dbReference type="InterPro" id="IPR020846">
    <property type="entry name" value="MFS_dom"/>
</dbReference>
<sequence length="451" mass="48952">MQSAVNSGVIYKATLVASVGGLLFGYDTAVISGAIGFMRSFYQLSDIMTGWVASCALLGCIAGAMYSGKLSDRAGRKKVLMLSAVLFTISSIGTAIAPNLWFFVLFRIIGGMGIGIASMLSPMYISEMAPASVRGRLISVFQLGIVTGILVIYFVNAYIAGIHNEAWNISTGWRWMFGSGIIPSVIFILLLLTVPESPRWLASQKKHSEAMAILSQINGNTAAQQELDSINESLKDEAPFSLASLKGSKLKKALITGILLAVFSQFTGINAIMYYAPEIFKSTGTGRDSAFIQTIMVGVINVAFTLIAIKYVDSWGRKKLLLSGISGMTVCLFIVGLAFYTQQQGYLVLIAILGYIAFFAMSLGPLTFVVIAEIFPTKSRATAMSIATFFLWLAVFLVSQTFPILIGSIGSAYTFWLYTLISILAFLFIRKSIPETKGKTLEEIETSWTKE</sequence>
<evidence type="ECO:0000256" key="4">
    <source>
        <dbReference type="ARBA" id="ARBA00022475"/>
    </source>
</evidence>
<dbReference type="Gene3D" id="1.20.1250.20">
    <property type="entry name" value="MFS general substrate transporter like domains"/>
    <property type="match status" value="2"/>
</dbReference>
<organism evidence="12 13">
    <name type="scientific">Elizabethkingia miricola</name>
    <name type="common">Chryseobacterium miricola</name>
    <dbReference type="NCBI Taxonomy" id="172045"/>
    <lineage>
        <taxon>Bacteria</taxon>
        <taxon>Pseudomonadati</taxon>
        <taxon>Bacteroidota</taxon>
        <taxon>Flavobacteriia</taxon>
        <taxon>Flavobacteriales</taxon>
        <taxon>Weeksellaceae</taxon>
        <taxon>Elizabethkingia</taxon>
    </lineage>
</organism>
<dbReference type="Pfam" id="PF00083">
    <property type="entry name" value="Sugar_tr"/>
    <property type="match status" value="1"/>
</dbReference>
<keyword evidence="4" id="KW-1003">Cell membrane</keyword>
<feature type="transmembrane region" description="Helical" evidence="10">
    <location>
        <begin position="290"/>
        <end position="309"/>
    </location>
</feature>
<dbReference type="CDD" id="cd17359">
    <property type="entry name" value="MFS_XylE_like"/>
    <property type="match status" value="1"/>
</dbReference>
<dbReference type="PROSITE" id="PS00216">
    <property type="entry name" value="SUGAR_TRANSPORT_1"/>
    <property type="match status" value="2"/>
</dbReference>
<dbReference type="InterPro" id="IPR050820">
    <property type="entry name" value="MFS_Sugar_Transporter"/>
</dbReference>
<keyword evidence="8 10" id="KW-0472">Membrane</keyword>
<feature type="domain" description="Major facilitator superfamily (MFS) profile" evidence="11">
    <location>
        <begin position="13"/>
        <end position="437"/>
    </location>
</feature>
<comment type="subcellular location">
    <subcellularLocation>
        <location evidence="1">Cell membrane</location>
        <topology evidence="1">Multi-pass membrane protein</topology>
    </subcellularLocation>
</comment>
<feature type="transmembrane region" description="Helical" evidence="10">
    <location>
        <begin position="9"/>
        <end position="35"/>
    </location>
</feature>
<keyword evidence="5" id="KW-0762">Sugar transport</keyword>
<dbReference type="GO" id="GO:0005886">
    <property type="term" value="C:plasma membrane"/>
    <property type="evidence" value="ECO:0007669"/>
    <property type="project" value="UniProtKB-SubCell"/>
</dbReference>
<dbReference type="PROSITE" id="PS00217">
    <property type="entry name" value="SUGAR_TRANSPORT_2"/>
    <property type="match status" value="1"/>
</dbReference>
<dbReference type="InterPro" id="IPR047984">
    <property type="entry name" value="XylE-like"/>
</dbReference>
<accession>A0ABD5B6I6</accession>
<keyword evidence="3 9" id="KW-0813">Transport</keyword>
<feature type="transmembrane region" description="Helical" evidence="10">
    <location>
        <begin position="346"/>
        <end position="371"/>
    </location>
</feature>
<evidence type="ECO:0000256" key="7">
    <source>
        <dbReference type="ARBA" id="ARBA00022989"/>
    </source>
</evidence>
<proteinExistence type="inferred from homology"/>
<evidence type="ECO:0000313" key="13">
    <source>
        <dbReference type="Proteomes" id="UP001239265"/>
    </source>
</evidence>
<dbReference type="SUPFAM" id="SSF103473">
    <property type="entry name" value="MFS general substrate transporter"/>
    <property type="match status" value="1"/>
</dbReference>
<keyword evidence="6 10" id="KW-0812">Transmembrane</keyword>
<name>A0ABD5B6I6_ELIMR</name>
<dbReference type="PROSITE" id="PS50850">
    <property type="entry name" value="MFS"/>
    <property type="match status" value="1"/>
</dbReference>
<feature type="transmembrane region" description="Helical" evidence="10">
    <location>
        <begin position="253"/>
        <end position="275"/>
    </location>
</feature>
<dbReference type="InterPro" id="IPR005828">
    <property type="entry name" value="MFS_sugar_transport-like"/>
</dbReference>
<evidence type="ECO:0000256" key="8">
    <source>
        <dbReference type="ARBA" id="ARBA00023136"/>
    </source>
</evidence>
<keyword evidence="7 10" id="KW-1133">Transmembrane helix</keyword>
<evidence type="ECO:0000256" key="9">
    <source>
        <dbReference type="RuleBase" id="RU003346"/>
    </source>
</evidence>
<comment type="caution">
    <text evidence="12">The sequence shown here is derived from an EMBL/GenBank/DDBJ whole genome shotgun (WGS) entry which is preliminary data.</text>
</comment>
<dbReference type="FunFam" id="1.20.1250.20:FF:000122">
    <property type="entry name" value="D-xylose transporter XylE"/>
    <property type="match status" value="1"/>
</dbReference>
<feature type="transmembrane region" description="Helical" evidence="10">
    <location>
        <begin position="137"/>
        <end position="155"/>
    </location>
</feature>
<dbReference type="Proteomes" id="UP001239265">
    <property type="component" value="Unassembled WGS sequence"/>
</dbReference>
<dbReference type="InterPro" id="IPR003663">
    <property type="entry name" value="Sugar/inositol_transpt"/>
</dbReference>
<feature type="transmembrane region" description="Helical" evidence="10">
    <location>
        <begin position="79"/>
        <end position="98"/>
    </location>
</feature>
<dbReference type="PANTHER" id="PTHR48023">
    <property type="entry name" value="D-XYLOSE-PROTON SYMPORTER-LIKE 2"/>
    <property type="match status" value="1"/>
</dbReference>
<feature type="transmembrane region" description="Helical" evidence="10">
    <location>
        <begin position="175"/>
        <end position="194"/>
    </location>
</feature>
<reference evidence="12 13" key="1">
    <citation type="submission" date="2023-06" db="EMBL/GenBank/DDBJ databases">
        <title>Nosocomial Elizabethkingia miricola genome.</title>
        <authorList>
            <person name="Morgado S."/>
            <person name="Fonseca E."/>
            <person name="Freitas F."/>
            <person name="Vicente A.C."/>
        </authorList>
    </citation>
    <scope>NUCLEOTIDE SEQUENCE [LARGE SCALE GENOMIC DNA]</scope>
    <source>
        <strain evidence="12 13">EM15</strain>
    </source>
</reference>
<dbReference type="PANTHER" id="PTHR48023:SF4">
    <property type="entry name" value="D-XYLOSE-PROTON SYMPORTER-LIKE 2"/>
    <property type="match status" value="1"/>
</dbReference>
<dbReference type="EMBL" id="JAUCQJ010000003">
    <property type="protein sequence ID" value="MDQ8749009.1"/>
    <property type="molecule type" value="Genomic_DNA"/>
</dbReference>
<dbReference type="InterPro" id="IPR005829">
    <property type="entry name" value="Sugar_transporter_CS"/>
</dbReference>
<feature type="transmembrane region" description="Helical" evidence="10">
    <location>
        <begin position="412"/>
        <end position="429"/>
    </location>
</feature>
<dbReference type="InterPro" id="IPR036259">
    <property type="entry name" value="MFS_trans_sf"/>
</dbReference>